<dbReference type="Gene3D" id="1.50.10.20">
    <property type="match status" value="1"/>
</dbReference>
<sequence>MVLVSLRGIAAGEPPAADEVRAALDRAVTYFNSISTAGGYLWEYSSDLTERFGEEPATSSQIWVQPPGTPSVGQALLLAYAATGNQSHLEAARAAALALTHGQLESGGWDYLIEFDPAKRSQWCYRDEVGTAAFSDDERTNVSNYDDDNTQSVLRFFLAFVDAARSAPSPRDEAIRDALEYGLKKLQEAQFANGAWSQRWDGRPHDPARYPILPASLPENYPREFPSPDYFDFYTFNDNTIRDALMLMLDARRRTGRVEFRESARRAADFIVLAQLPEPQPGWAQQYDAAMHPAWARAFEPPAVSSFESAGVVRLLLDLHREFSDPRFMEAAGRAVAWFRRSAIRENRWARYYELHTNRPIYGDWDGRIHYTLAELSAERQTGYYWEEAFGIADTIAAYEAAVAASSDAAGAEPWTPKDRPKTEHGIESIDEDQLAARARDALDAMDSAGRWLEPDGGRFTTERFIANVQLLSEFLIRTQNPRPKPSTE</sequence>
<evidence type="ECO:0000313" key="1">
    <source>
        <dbReference type="EMBL" id="WED64728.1"/>
    </source>
</evidence>
<accession>A0AAF0CMW7</accession>
<dbReference type="Pfam" id="PF09492">
    <property type="entry name" value="Pec_lyase"/>
    <property type="match status" value="2"/>
</dbReference>
<gene>
    <name evidence="1" type="ORF">PXH66_20485</name>
</gene>
<dbReference type="SUPFAM" id="SSF81853">
    <property type="entry name" value="Family 10 polysaccharide lyase"/>
    <property type="match status" value="1"/>
</dbReference>
<protein>
    <submittedName>
        <fullName evidence="1">Pectate lyase</fullName>
    </submittedName>
</protein>
<dbReference type="AlphaFoldDB" id="A0AAF0CMW7"/>
<proteinExistence type="predicted"/>
<dbReference type="InterPro" id="IPR012669">
    <property type="entry name" value="Pectate_lyase"/>
</dbReference>
<keyword evidence="2" id="KW-1185">Reference proteome</keyword>
<name>A0AAF0CMW7_9BACT</name>
<dbReference type="GO" id="GO:0016829">
    <property type="term" value="F:lyase activity"/>
    <property type="evidence" value="ECO:0007669"/>
    <property type="project" value="UniProtKB-KW"/>
</dbReference>
<keyword evidence="1" id="KW-0456">Lyase</keyword>
<dbReference type="RefSeq" id="WP_330932132.1">
    <property type="nucleotide sequence ID" value="NZ_CP119075.1"/>
</dbReference>
<reference evidence="1" key="1">
    <citation type="submission" date="2023-03" db="EMBL/GenBank/DDBJ databases">
        <title>Lomoglobus Profundus gen. nov., sp. nov., a novel member of the phylum Verrucomicrobia, isolated from deep-marine sediment of South China Sea.</title>
        <authorList>
            <person name="Ahmad T."/>
            <person name="Ishaq S.E."/>
            <person name="Wang F."/>
        </authorList>
    </citation>
    <scope>NUCLEOTIDE SEQUENCE</scope>
    <source>
        <strain evidence="1">LMO-M01</strain>
    </source>
</reference>
<dbReference type="Proteomes" id="UP001218638">
    <property type="component" value="Chromosome"/>
</dbReference>
<organism evidence="1 2">
    <name type="scientific">Synoicihabitans lomoniglobus</name>
    <dbReference type="NCBI Taxonomy" id="2909285"/>
    <lineage>
        <taxon>Bacteria</taxon>
        <taxon>Pseudomonadati</taxon>
        <taxon>Verrucomicrobiota</taxon>
        <taxon>Opitutia</taxon>
        <taxon>Opitutales</taxon>
        <taxon>Opitutaceae</taxon>
        <taxon>Synoicihabitans</taxon>
    </lineage>
</organism>
<dbReference type="KEGG" id="slom:PXH66_20485"/>
<dbReference type="EMBL" id="CP119075">
    <property type="protein sequence ID" value="WED64728.1"/>
    <property type="molecule type" value="Genomic_DNA"/>
</dbReference>
<evidence type="ECO:0000313" key="2">
    <source>
        <dbReference type="Proteomes" id="UP001218638"/>
    </source>
</evidence>